<sequence>MERIPMGALSCLELEAAGRVGQTSTSSRPRLCPGQACGQSRVQAGPPKVAESNRLPSPSPPWTFATPPYYQMLTANHKHLCLYLRRDGSVCIYPIPPSYAGRATRGEDNHEPSGWTTAPGENISRTGRPAREPSPLTRRGSDECLNILSHGPPELFARVVPGVYLATLAPAAAGSRGPSDTGPSFAASTHIPTLRFSPRQLRTTMERYDYGTVSCITSVAFEQPTVSSEALIAELKRMHRGATAKAGHVSSRQSGGSDGRTAADIRWRVRVRRELWDDACEFDVIALLIRMTSHVPYIPYGRILFAADCPTIIHPESTVAREIRYHLQCVLTQVILDRWSVLHPQHGLMSEGPGAPPLVIHRGASPALGPHTRNESGEATLVGSTTGASESPTAYNGSGGSR</sequence>
<keyword evidence="3" id="KW-1185">Reference proteome</keyword>
<evidence type="ECO:0000313" key="3">
    <source>
        <dbReference type="Proteomes" id="UP000070121"/>
    </source>
</evidence>
<comment type="caution">
    <text evidence="2">The sequence shown here is derived from an EMBL/GenBank/DDBJ whole genome shotgun (WGS) entry which is preliminary data.</text>
</comment>
<protein>
    <submittedName>
        <fullName evidence="2">Uncharacterized protein</fullName>
    </submittedName>
</protein>
<feature type="region of interest" description="Disordered" evidence="1">
    <location>
        <begin position="361"/>
        <end position="402"/>
    </location>
</feature>
<feature type="region of interest" description="Disordered" evidence="1">
    <location>
        <begin position="19"/>
        <end position="61"/>
    </location>
</feature>
<name>A0A135URS5_9PEZI</name>
<organism evidence="2 3">
    <name type="scientific">Colletotrichum salicis</name>
    <dbReference type="NCBI Taxonomy" id="1209931"/>
    <lineage>
        <taxon>Eukaryota</taxon>
        <taxon>Fungi</taxon>
        <taxon>Dikarya</taxon>
        <taxon>Ascomycota</taxon>
        <taxon>Pezizomycotina</taxon>
        <taxon>Sordariomycetes</taxon>
        <taxon>Hypocreomycetidae</taxon>
        <taxon>Glomerellales</taxon>
        <taxon>Glomerellaceae</taxon>
        <taxon>Colletotrichum</taxon>
        <taxon>Colletotrichum acutatum species complex</taxon>
    </lineage>
</organism>
<reference evidence="2 3" key="1">
    <citation type="submission" date="2014-02" db="EMBL/GenBank/DDBJ databases">
        <title>The genome sequence of Colletotrichum salicis CBS 607.94.</title>
        <authorList>
            <person name="Baroncelli R."/>
            <person name="Thon M.R."/>
        </authorList>
    </citation>
    <scope>NUCLEOTIDE SEQUENCE [LARGE SCALE GENOMIC DNA]</scope>
    <source>
        <strain evidence="2 3">CBS 607.94</strain>
    </source>
</reference>
<dbReference type="EMBL" id="JFFI01001123">
    <property type="protein sequence ID" value="KXH63100.1"/>
    <property type="molecule type" value="Genomic_DNA"/>
</dbReference>
<feature type="region of interest" description="Disordered" evidence="1">
    <location>
        <begin position="101"/>
        <end position="138"/>
    </location>
</feature>
<dbReference type="Proteomes" id="UP000070121">
    <property type="component" value="Unassembled WGS sequence"/>
</dbReference>
<evidence type="ECO:0000313" key="2">
    <source>
        <dbReference type="EMBL" id="KXH63100.1"/>
    </source>
</evidence>
<proteinExistence type="predicted"/>
<accession>A0A135URS5</accession>
<gene>
    <name evidence="2" type="ORF">CSAL01_11067</name>
</gene>
<feature type="compositionally biased region" description="Polar residues" evidence="1">
    <location>
        <begin position="382"/>
        <end position="396"/>
    </location>
</feature>
<dbReference type="AlphaFoldDB" id="A0A135URS5"/>
<evidence type="ECO:0000256" key="1">
    <source>
        <dbReference type="SAM" id="MobiDB-lite"/>
    </source>
</evidence>